<name>A0A397U4M8_9GLOM</name>
<reference evidence="3 4" key="1">
    <citation type="submission" date="2018-06" db="EMBL/GenBank/DDBJ databases">
        <title>Comparative genomics reveals the genomic features of Rhizophagus irregularis, R. cerebriforme, R. diaphanum and Gigaspora rosea, and their symbiotic lifestyle signature.</title>
        <authorList>
            <person name="Morin E."/>
            <person name="San Clemente H."/>
            <person name="Chen E.C.H."/>
            <person name="De La Providencia I."/>
            <person name="Hainaut M."/>
            <person name="Kuo A."/>
            <person name="Kohler A."/>
            <person name="Murat C."/>
            <person name="Tang N."/>
            <person name="Roy S."/>
            <person name="Loubradou J."/>
            <person name="Henrissat B."/>
            <person name="Grigoriev I.V."/>
            <person name="Corradi N."/>
            <person name="Roux C."/>
            <person name="Martin F.M."/>
        </authorList>
    </citation>
    <scope>NUCLEOTIDE SEQUENCE [LARGE SCALE GENOMIC DNA]</scope>
    <source>
        <strain evidence="3 4">DAOM 194757</strain>
    </source>
</reference>
<evidence type="ECO:0000256" key="1">
    <source>
        <dbReference type="SAM" id="Coils"/>
    </source>
</evidence>
<dbReference type="Proteomes" id="UP000266673">
    <property type="component" value="Unassembled WGS sequence"/>
</dbReference>
<evidence type="ECO:0000313" key="4">
    <source>
        <dbReference type="Proteomes" id="UP000266673"/>
    </source>
</evidence>
<feature type="compositionally biased region" description="Polar residues" evidence="2">
    <location>
        <begin position="1"/>
        <end position="10"/>
    </location>
</feature>
<evidence type="ECO:0000256" key="2">
    <source>
        <dbReference type="SAM" id="MobiDB-lite"/>
    </source>
</evidence>
<dbReference type="OrthoDB" id="2442997at2759"/>
<evidence type="ECO:0000313" key="3">
    <source>
        <dbReference type="EMBL" id="RIB04088.1"/>
    </source>
</evidence>
<proteinExistence type="predicted"/>
<dbReference type="SUPFAM" id="SSF48678">
    <property type="entry name" value="Moesin tail domain"/>
    <property type="match status" value="1"/>
</dbReference>
<dbReference type="AlphaFoldDB" id="A0A397U4M8"/>
<feature type="region of interest" description="Disordered" evidence="2">
    <location>
        <begin position="1"/>
        <end position="31"/>
    </location>
</feature>
<feature type="compositionally biased region" description="Low complexity" evidence="2">
    <location>
        <begin position="11"/>
        <end position="25"/>
    </location>
</feature>
<sequence>MTDPQDTTKSTTKNNNVITEETINEGLPNSDEILINDESKLNDDKTDKNVKYSKNLEIGGKKVLVVENEDQLLSGKTAPVCCVIGSPEHVKVLKTKIEELQLNSARLEQERTEALARSESVAKQLDNLVEELKELGHGSDTSENSEQTIHATSKYFILLFRQIYL</sequence>
<protein>
    <submittedName>
        <fullName evidence="3">Uncharacterized protein</fullName>
    </submittedName>
</protein>
<keyword evidence="1" id="KW-0175">Coiled coil</keyword>
<accession>A0A397U4M8</accession>
<dbReference type="EMBL" id="QKWP01002257">
    <property type="protein sequence ID" value="RIB04088.1"/>
    <property type="molecule type" value="Genomic_DNA"/>
</dbReference>
<keyword evidence="4" id="KW-1185">Reference proteome</keyword>
<organism evidence="3 4">
    <name type="scientific">Gigaspora rosea</name>
    <dbReference type="NCBI Taxonomy" id="44941"/>
    <lineage>
        <taxon>Eukaryota</taxon>
        <taxon>Fungi</taxon>
        <taxon>Fungi incertae sedis</taxon>
        <taxon>Mucoromycota</taxon>
        <taxon>Glomeromycotina</taxon>
        <taxon>Glomeromycetes</taxon>
        <taxon>Diversisporales</taxon>
        <taxon>Gigasporaceae</taxon>
        <taxon>Gigaspora</taxon>
    </lineage>
</organism>
<feature type="coiled-coil region" evidence="1">
    <location>
        <begin position="90"/>
        <end position="135"/>
    </location>
</feature>
<dbReference type="STRING" id="44941.A0A397U4M8"/>
<dbReference type="InterPro" id="IPR008954">
    <property type="entry name" value="Moesin_tail_sf"/>
</dbReference>
<gene>
    <name evidence="3" type="ORF">C2G38_711861</name>
</gene>
<dbReference type="GO" id="GO:0003779">
    <property type="term" value="F:actin binding"/>
    <property type="evidence" value="ECO:0007669"/>
    <property type="project" value="InterPro"/>
</dbReference>
<comment type="caution">
    <text evidence="3">The sequence shown here is derived from an EMBL/GenBank/DDBJ whole genome shotgun (WGS) entry which is preliminary data.</text>
</comment>